<dbReference type="AlphaFoldDB" id="A0A3P9HUY5"/>
<reference evidence="5" key="4">
    <citation type="submission" date="2025-09" db="UniProtKB">
        <authorList>
            <consortium name="Ensembl"/>
        </authorList>
    </citation>
    <scope>IDENTIFICATION</scope>
    <source>
        <strain evidence="5">HSOK</strain>
    </source>
</reference>
<organism evidence="5 6">
    <name type="scientific">Oryzias latipes</name>
    <name type="common">Japanese rice fish</name>
    <name type="synonym">Japanese killifish</name>
    <dbReference type="NCBI Taxonomy" id="8090"/>
    <lineage>
        <taxon>Eukaryota</taxon>
        <taxon>Metazoa</taxon>
        <taxon>Chordata</taxon>
        <taxon>Craniata</taxon>
        <taxon>Vertebrata</taxon>
        <taxon>Euteleostomi</taxon>
        <taxon>Actinopterygii</taxon>
        <taxon>Neopterygii</taxon>
        <taxon>Teleostei</taxon>
        <taxon>Neoteleostei</taxon>
        <taxon>Acanthomorphata</taxon>
        <taxon>Ovalentaria</taxon>
        <taxon>Atherinomorphae</taxon>
        <taxon>Beloniformes</taxon>
        <taxon>Adrianichthyidae</taxon>
        <taxon>Oryziinae</taxon>
        <taxon>Oryzias</taxon>
    </lineage>
</organism>
<feature type="domain" description="TANC1/2-like winged helix" evidence="4">
    <location>
        <begin position="8"/>
        <end position="69"/>
    </location>
</feature>
<dbReference type="SUPFAM" id="SSF48403">
    <property type="entry name" value="Ankyrin repeat"/>
    <property type="match status" value="1"/>
</dbReference>
<dbReference type="Pfam" id="PF25521">
    <property type="entry name" value="WHD_TANC1"/>
    <property type="match status" value="1"/>
</dbReference>
<reference evidence="5 6" key="2">
    <citation type="submission" date="2017-04" db="EMBL/GenBank/DDBJ databases">
        <title>CpG methylation of centromeres and impact of large insertions on vertebrate speciation.</title>
        <authorList>
            <person name="Ichikawa K."/>
            <person name="Yoshimura J."/>
            <person name="Morishita S."/>
        </authorList>
    </citation>
    <scope>NUCLEOTIDE SEQUENCE</scope>
    <source>
        <strain evidence="5 6">HSOK</strain>
    </source>
</reference>
<keyword evidence="2 3" id="KW-0040">ANK repeat</keyword>
<dbReference type="InterPro" id="IPR002110">
    <property type="entry name" value="Ankyrin_rpt"/>
</dbReference>
<evidence type="ECO:0000259" key="4">
    <source>
        <dbReference type="Pfam" id="PF25521"/>
    </source>
</evidence>
<evidence type="ECO:0000313" key="6">
    <source>
        <dbReference type="Proteomes" id="UP000265200"/>
    </source>
</evidence>
<dbReference type="SMART" id="SM00248">
    <property type="entry name" value="ANK"/>
    <property type="match status" value="3"/>
</dbReference>
<reference evidence="5" key="3">
    <citation type="submission" date="2025-08" db="UniProtKB">
        <authorList>
            <consortium name="Ensembl"/>
        </authorList>
    </citation>
    <scope>IDENTIFICATION</scope>
    <source>
        <strain evidence="5">HSOK</strain>
    </source>
</reference>
<dbReference type="PROSITE" id="PS50297">
    <property type="entry name" value="ANK_REP_REGION"/>
    <property type="match status" value="2"/>
</dbReference>
<evidence type="ECO:0000256" key="1">
    <source>
        <dbReference type="ARBA" id="ARBA00022737"/>
    </source>
</evidence>
<dbReference type="InterPro" id="IPR050889">
    <property type="entry name" value="Dendritic_Spine_Reg/Scaffold"/>
</dbReference>
<dbReference type="Gene3D" id="1.25.40.20">
    <property type="entry name" value="Ankyrin repeat-containing domain"/>
    <property type="match status" value="1"/>
</dbReference>
<accession>A0A3P9HUY5</accession>
<name>A0A3P9HUY5_ORYLA</name>
<dbReference type="PANTHER" id="PTHR24166:SF48">
    <property type="entry name" value="PROTEIN VAPYRIN"/>
    <property type="match status" value="1"/>
</dbReference>
<sequence length="249" mass="26907">MDGRCVVCRSGHTLLAFWLCRMEGKLNRQQTLDLGHHILKAHIYKGLSKKLGVSSSILQGLWMSYSTGNLSLVLSSLRNLYTPNIKVSRLLIMAGAEVEYQSDVLNKAPLLCVHAHLGHADAVALLLDHGAKVNARSQDGLTALGFAAAAGHLNIVTTLSQHGAKAGHVDDSGRSVLVLAAQHGHLEVLRFLLKRADWSCTACCSQRGVSRSQAVQQALIAAASMGHTEVRKAARTRTNATNIHMWVLK</sequence>
<evidence type="ECO:0000313" key="5">
    <source>
        <dbReference type="Ensembl" id="ENSORLP00015011513.1"/>
    </source>
</evidence>
<dbReference type="Proteomes" id="UP000265200">
    <property type="component" value="Chromosome 8"/>
</dbReference>
<dbReference type="PANTHER" id="PTHR24166">
    <property type="entry name" value="ROLLING PEBBLES, ISOFORM B"/>
    <property type="match status" value="1"/>
</dbReference>
<keyword evidence="1" id="KW-0677">Repeat</keyword>
<proteinExistence type="predicted"/>
<dbReference type="PROSITE" id="PS50088">
    <property type="entry name" value="ANK_REPEAT"/>
    <property type="match status" value="2"/>
</dbReference>
<feature type="repeat" description="ANK" evidence="3">
    <location>
        <begin position="172"/>
        <end position="195"/>
    </location>
</feature>
<protein>
    <recommendedName>
        <fullName evidence="4">TANC1/2-like winged helix domain-containing protein</fullName>
    </recommendedName>
</protein>
<dbReference type="InterPro" id="IPR036770">
    <property type="entry name" value="Ankyrin_rpt-contain_sf"/>
</dbReference>
<dbReference type="Pfam" id="PF12796">
    <property type="entry name" value="Ank_2"/>
    <property type="match status" value="1"/>
</dbReference>
<dbReference type="Ensembl" id="ENSORLT00015018361.1">
    <property type="protein sequence ID" value="ENSORLP00015011513.1"/>
    <property type="gene ID" value="ENSORLG00015012321.1"/>
</dbReference>
<evidence type="ECO:0000256" key="3">
    <source>
        <dbReference type="PROSITE-ProRule" id="PRU00023"/>
    </source>
</evidence>
<reference key="1">
    <citation type="journal article" date="2007" name="Nature">
        <title>The medaka draft genome and insights into vertebrate genome evolution.</title>
        <authorList>
            <person name="Kasahara M."/>
            <person name="Naruse K."/>
            <person name="Sasaki S."/>
            <person name="Nakatani Y."/>
            <person name="Qu W."/>
            <person name="Ahsan B."/>
            <person name="Yamada T."/>
            <person name="Nagayasu Y."/>
            <person name="Doi K."/>
            <person name="Kasai Y."/>
            <person name="Jindo T."/>
            <person name="Kobayashi D."/>
            <person name="Shimada A."/>
            <person name="Toyoda A."/>
            <person name="Kuroki Y."/>
            <person name="Fujiyama A."/>
            <person name="Sasaki T."/>
            <person name="Shimizu A."/>
            <person name="Asakawa S."/>
            <person name="Shimizu N."/>
            <person name="Hashimoto S."/>
            <person name="Yang J."/>
            <person name="Lee Y."/>
            <person name="Matsushima K."/>
            <person name="Sugano S."/>
            <person name="Sakaizumi M."/>
            <person name="Narita T."/>
            <person name="Ohishi K."/>
            <person name="Haga S."/>
            <person name="Ohta F."/>
            <person name="Nomoto H."/>
            <person name="Nogata K."/>
            <person name="Morishita T."/>
            <person name="Endo T."/>
            <person name="Shin-I T."/>
            <person name="Takeda H."/>
            <person name="Morishita S."/>
            <person name="Kohara Y."/>
        </authorList>
    </citation>
    <scope>NUCLEOTIDE SEQUENCE [LARGE SCALE GENOMIC DNA]</scope>
    <source>
        <strain>Hd-rR</strain>
    </source>
</reference>
<evidence type="ECO:0000256" key="2">
    <source>
        <dbReference type="ARBA" id="ARBA00023043"/>
    </source>
</evidence>
<feature type="repeat" description="ANK" evidence="3">
    <location>
        <begin position="139"/>
        <end position="171"/>
    </location>
</feature>
<dbReference type="InterPro" id="IPR058056">
    <property type="entry name" value="WH_TANC1/2"/>
</dbReference>